<dbReference type="EMBL" id="CP046996">
    <property type="protein sequence ID" value="QGZ99545.1"/>
    <property type="molecule type" value="Genomic_DNA"/>
</dbReference>
<dbReference type="AlphaFoldDB" id="A0A857DH34"/>
<evidence type="ECO:0000313" key="2">
    <source>
        <dbReference type="Proteomes" id="UP000430508"/>
    </source>
</evidence>
<sequence length="251" mass="29326">MGQRNDLDRLSEQVIQKVYQCLFQAVGEDYQEAESHLELETHISRPFMIWDFINRNLIKSFSETNVLYSTKKRGMWEVLLLYDKQSKMLLSFMKDTRFKDIRKAKRGRQPQYIRALLLLNKSLQATVKQQKLFYITESECDNDQLKALLDSLCANFMEPVISEIKHHALIVFSSNYDQLTSLNAYMLDSDLDIVSEKDMLNVAKPIMSNEVDKVSKDDAKHKQPKLTGKANHRLKQKELVALKSMQKDKQE</sequence>
<organism evidence="1 2">
    <name type="scientific">Dehalobacter restrictus</name>
    <dbReference type="NCBI Taxonomy" id="55583"/>
    <lineage>
        <taxon>Bacteria</taxon>
        <taxon>Bacillati</taxon>
        <taxon>Bacillota</taxon>
        <taxon>Clostridia</taxon>
        <taxon>Eubacteriales</taxon>
        <taxon>Desulfitobacteriaceae</taxon>
        <taxon>Dehalobacter</taxon>
    </lineage>
</organism>
<protein>
    <submittedName>
        <fullName evidence="1">Uncharacterized protein</fullName>
    </submittedName>
</protein>
<proteinExistence type="predicted"/>
<dbReference type="Proteomes" id="UP000430508">
    <property type="component" value="Chromosome"/>
</dbReference>
<reference evidence="1 2" key="1">
    <citation type="submission" date="2019-12" db="EMBL/GenBank/DDBJ databases">
        <title>Sequence classification of anaerobic respiratory reductive dehalogenases: First we see many, then we see few.</title>
        <authorList>
            <person name="Molenda O."/>
            <person name="Puentes Jacome L.A."/>
            <person name="Cao X."/>
            <person name="Nesbo C.L."/>
            <person name="Tang S."/>
            <person name="Morson N."/>
            <person name="Patron J."/>
            <person name="Lomheim L."/>
            <person name="Wishart D.S."/>
            <person name="Edwards E.A."/>
        </authorList>
    </citation>
    <scope>NUCLEOTIDE SEQUENCE [LARGE SCALE GENOMIC DNA]</scope>
    <source>
        <strain evidence="1 2">12DCA</strain>
    </source>
</reference>
<name>A0A857DH34_9FIRM</name>
<dbReference type="RefSeq" id="WP_019225164.1">
    <property type="nucleotide sequence ID" value="NZ_CP046996.1"/>
</dbReference>
<accession>A0A857DH34</accession>
<dbReference type="Pfam" id="PF19448">
    <property type="entry name" value="DUF5986"/>
    <property type="match status" value="1"/>
</dbReference>
<evidence type="ECO:0000313" key="1">
    <source>
        <dbReference type="EMBL" id="QGZ99545.1"/>
    </source>
</evidence>
<dbReference type="InterPro" id="IPR046028">
    <property type="entry name" value="DUF5986"/>
</dbReference>
<gene>
    <name evidence="1" type="ORF">GQ588_02200</name>
</gene>